<proteinExistence type="predicted"/>
<sequence length="188" mass="20997">MKSSRSVSRQDFRISAAHSMPKLLASSATLLVGLIFGCGPQDDAPKASHFEHDHIVASHWPSDLADAAVKIRERLVWIDTGEVPEHHAEDDDDHHDHDEHDHDEKHDPETEIFDLVSWVPEVAADTNLSEADWLPLYHAAESLMVNLRAANEGLSSENRSQLESFCQLIDETSKKIPERIASLQVTSP</sequence>
<dbReference type="AlphaFoldDB" id="A0A5B1CMW9"/>
<evidence type="ECO:0000256" key="1">
    <source>
        <dbReference type="SAM" id="MobiDB-lite"/>
    </source>
</evidence>
<protein>
    <submittedName>
        <fullName evidence="2">Uncharacterized protein</fullName>
    </submittedName>
</protein>
<organism evidence="2 3">
    <name type="scientific">Rubripirellula obstinata</name>
    <dbReference type="NCBI Taxonomy" id="406547"/>
    <lineage>
        <taxon>Bacteria</taxon>
        <taxon>Pseudomonadati</taxon>
        <taxon>Planctomycetota</taxon>
        <taxon>Planctomycetia</taxon>
        <taxon>Pirellulales</taxon>
        <taxon>Pirellulaceae</taxon>
        <taxon>Rubripirellula</taxon>
    </lineage>
</organism>
<comment type="caution">
    <text evidence="2">The sequence shown here is derived from an EMBL/GenBank/DDBJ whole genome shotgun (WGS) entry which is preliminary data.</text>
</comment>
<keyword evidence="3" id="KW-1185">Reference proteome</keyword>
<dbReference type="EMBL" id="VRLW01000001">
    <property type="protein sequence ID" value="KAA1261906.1"/>
    <property type="molecule type" value="Genomic_DNA"/>
</dbReference>
<reference evidence="2 3" key="1">
    <citation type="submission" date="2019-08" db="EMBL/GenBank/DDBJ databases">
        <title>Deep-cultivation of Planctomycetes and their phenomic and genomic characterization uncovers novel biology.</title>
        <authorList>
            <person name="Wiegand S."/>
            <person name="Jogler M."/>
            <person name="Boedeker C."/>
            <person name="Pinto D."/>
            <person name="Vollmers J."/>
            <person name="Rivas-Marin E."/>
            <person name="Kohn T."/>
            <person name="Peeters S.H."/>
            <person name="Heuer A."/>
            <person name="Rast P."/>
            <person name="Oberbeckmann S."/>
            <person name="Bunk B."/>
            <person name="Jeske O."/>
            <person name="Meyerdierks A."/>
            <person name="Storesund J.E."/>
            <person name="Kallscheuer N."/>
            <person name="Luecker S."/>
            <person name="Lage O.M."/>
            <person name="Pohl T."/>
            <person name="Merkel B.J."/>
            <person name="Hornburger P."/>
            <person name="Mueller R.-W."/>
            <person name="Bruemmer F."/>
            <person name="Labrenz M."/>
            <person name="Spormann A.M."/>
            <person name="Op Den Camp H."/>
            <person name="Overmann J."/>
            <person name="Amann R."/>
            <person name="Jetten M.S.M."/>
            <person name="Mascher T."/>
            <person name="Medema M.H."/>
            <person name="Devos D.P."/>
            <person name="Kaster A.-K."/>
            <person name="Ovreas L."/>
            <person name="Rohde M."/>
            <person name="Galperin M.Y."/>
            <person name="Jogler C."/>
        </authorList>
    </citation>
    <scope>NUCLEOTIDE SEQUENCE [LARGE SCALE GENOMIC DNA]</scope>
    <source>
        <strain evidence="2 3">LF1</strain>
    </source>
</reference>
<gene>
    <name evidence="2" type="ORF">LF1_44670</name>
</gene>
<evidence type="ECO:0000313" key="2">
    <source>
        <dbReference type="EMBL" id="KAA1261906.1"/>
    </source>
</evidence>
<feature type="region of interest" description="Disordered" evidence="1">
    <location>
        <begin position="85"/>
        <end position="107"/>
    </location>
</feature>
<name>A0A5B1CMW9_9BACT</name>
<accession>A0A5B1CMW9</accession>
<evidence type="ECO:0000313" key="3">
    <source>
        <dbReference type="Proteomes" id="UP000322699"/>
    </source>
</evidence>
<dbReference type="RefSeq" id="WP_235033430.1">
    <property type="nucleotide sequence ID" value="NZ_LWSK01000038.1"/>
</dbReference>
<dbReference type="Proteomes" id="UP000322699">
    <property type="component" value="Unassembled WGS sequence"/>
</dbReference>